<dbReference type="SUPFAM" id="SSF51735">
    <property type="entry name" value="NAD(P)-binding Rossmann-fold domains"/>
    <property type="match status" value="1"/>
</dbReference>
<comment type="caution">
    <text evidence="4">The sequence shown here is derived from an EMBL/GenBank/DDBJ whole genome shotgun (WGS) entry which is preliminary data.</text>
</comment>
<organism evidence="4 5">
    <name type="scientific">Microvirga tunisiensis</name>
    <dbReference type="NCBI Taxonomy" id="2108360"/>
    <lineage>
        <taxon>Bacteria</taxon>
        <taxon>Pseudomonadati</taxon>
        <taxon>Pseudomonadota</taxon>
        <taxon>Alphaproteobacteria</taxon>
        <taxon>Hyphomicrobiales</taxon>
        <taxon>Methylobacteriaceae</taxon>
        <taxon>Microvirga</taxon>
    </lineage>
</organism>
<accession>A0A5N7MCJ7</accession>
<dbReference type="OrthoDB" id="9774191at2"/>
<dbReference type="GO" id="GO:0000166">
    <property type="term" value="F:nucleotide binding"/>
    <property type="evidence" value="ECO:0007669"/>
    <property type="project" value="InterPro"/>
</dbReference>
<evidence type="ECO:0000256" key="1">
    <source>
        <dbReference type="ARBA" id="ARBA00023002"/>
    </source>
</evidence>
<dbReference type="Gene3D" id="3.30.360.10">
    <property type="entry name" value="Dihydrodipicolinate Reductase, domain 2"/>
    <property type="match status" value="1"/>
</dbReference>
<feature type="domain" description="Gfo/Idh/MocA-like oxidoreductase N-terminal" evidence="2">
    <location>
        <begin position="7"/>
        <end position="123"/>
    </location>
</feature>
<feature type="domain" description="GFO/IDH/MocA-like oxidoreductase" evidence="3">
    <location>
        <begin position="136"/>
        <end position="262"/>
    </location>
</feature>
<sequence length="343" mass="38211">MSASGIRFAVIGINHNHIFGQVDALLGAGGEFVSFFAQEDDLAAPFKERYLQAERVHDARRILEDESIAIVLSAAIPKDRARIGIEVMRHGKDYMVDKPGMITLEELEEVRRIQKETGRIYSIFYSEHFSSRVTNKAGELIRSGAIGKVVNTLGLGPHRLNAPIRPSWFFEREAYGGILTDIASHQCEQFLFYTGAKEAEVTYAMVANRNNPQTPGLQDFGEMTLRSADATGYIRVDWFTPDGLPIWGDGRVMIVGTEGTIEMRKYIDIAGREGKDHLFLVDKTGMRHLDCSNEDLPYGRDLLNDVRNRTETAMGQEHCFKAMELTLKAQAVAEAAPAGQGAR</sequence>
<dbReference type="InterPro" id="IPR000683">
    <property type="entry name" value="Gfo/Idh/MocA-like_OxRdtase_N"/>
</dbReference>
<dbReference type="PANTHER" id="PTHR43818:SF11">
    <property type="entry name" value="BCDNA.GH03377"/>
    <property type="match status" value="1"/>
</dbReference>
<keyword evidence="1" id="KW-0560">Oxidoreductase</keyword>
<dbReference type="RefSeq" id="WP_152709407.1">
    <property type="nucleotide sequence ID" value="NZ_VOSJ01000005.1"/>
</dbReference>
<dbReference type="AlphaFoldDB" id="A0A5N7MCJ7"/>
<gene>
    <name evidence="4" type="ORF">FS320_03730</name>
</gene>
<dbReference type="InterPro" id="IPR036291">
    <property type="entry name" value="NAD(P)-bd_dom_sf"/>
</dbReference>
<dbReference type="PANTHER" id="PTHR43818">
    <property type="entry name" value="BCDNA.GH03377"/>
    <property type="match status" value="1"/>
</dbReference>
<evidence type="ECO:0000313" key="5">
    <source>
        <dbReference type="Proteomes" id="UP000403266"/>
    </source>
</evidence>
<name>A0A5N7MCJ7_9HYPH</name>
<dbReference type="InterPro" id="IPR055170">
    <property type="entry name" value="GFO_IDH_MocA-like_dom"/>
</dbReference>
<dbReference type="SUPFAM" id="SSF55347">
    <property type="entry name" value="Glyceraldehyde-3-phosphate dehydrogenase-like, C-terminal domain"/>
    <property type="match status" value="1"/>
</dbReference>
<reference evidence="4 5" key="1">
    <citation type="journal article" date="2019" name="Syst. Appl. Microbiol.">
        <title>Microvirga tunisiensis sp. nov., a root nodule symbiotic bacterium isolated from Lupinus micranthus and L. luteus grown in Northern Tunisia.</title>
        <authorList>
            <person name="Msaddak A."/>
            <person name="Rejili M."/>
            <person name="Duran D."/>
            <person name="Mars M."/>
            <person name="Palacios J.M."/>
            <person name="Ruiz-Argueso T."/>
            <person name="Rey L."/>
            <person name="Imperial J."/>
        </authorList>
    </citation>
    <scope>NUCLEOTIDE SEQUENCE [LARGE SCALE GENOMIC DNA]</scope>
    <source>
        <strain evidence="4 5">Lmie10</strain>
    </source>
</reference>
<dbReference type="Pfam" id="PF01408">
    <property type="entry name" value="GFO_IDH_MocA"/>
    <property type="match status" value="1"/>
</dbReference>
<evidence type="ECO:0000313" key="4">
    <source>
        <dbReference type="EMBL" id="MPR24360.1"/>
    </source>
</evidence>
<dbReference type="InterPro" id="IPR050463">
    <property type="entry name" value="Gfo/Idh/MocA_oxidrdct_glycsds"/>
</dbReference>
<evidence type="ECO:0000259" key="3">
    <source>
        <dbReference type="Pfam" id="PF22725"/>
    </source>
</evidence>
<dbReference type="EMBL" id="VOSK01000006">
    <property type="protein sequence ID" value="MPR24360.1"/>
    <property type="molecule type" value="Genomic_DNA"/>
</dbReference>
<dbReference type="Proteomes" id="UP000403266">
    <property type="component" value="Unassembled WGS sequence"/>
</dbReference>
<protein>
    <submittedName>
        <fullName evidence="4">Gfo/Idh/MocA family oxidoreductase</fullName>
    </submittedName>
</protein>
<evidence type="ECO:0000259" key="2">
    <source>
        <dbReference type="Pfam" id="PF01408"/>
    </source>
</evidence>
<dbReference type="GO" id="GO:0016491">
    <property type="term" value="F:oxidoreductase activity"/>
    <property type="evidence" value="ECO:0007669"/>
    <property type="project" value="UniProtKB-KW"/>
</dbReference>
<proteinExistence type="predicted"/>
<dbReference type="Pfam" id="PF22725">
    <property type="entry name" value="GFO_IDH_MocA_C3"/>
    <property type="match status" value="1"/>
</dbReference>
<keyword evidence="5" id="KW-1185">Reference proteome</keyword>
<dbReference type="Gene3D" id="3.40.50.720">
    <property type="entry name" value="NAD(P)-binding Rossmann-like Domain"/>
    <property type="match status" value="1"/>
</dbReference>